<dbReference type="SUPFAM" id="SSF47240">
    <property type="entry name" value="Ferritin-like"/>
    <property type="match status" value="1"/>
</dbReference>
<dbReference type="Proteomes" id="UP000016930">
    <property type="component" value="Unassembled WGS sequence"/>
</dbReference>
<protein>
    <recommendedName>
        <fullName evidence="4">Ferritin-like domain-containing protein</fullName>
    </recommendedName>
</protein>
<feature type="chain" id="PRO_5004023856" description="Ferritin-like domain-containing protein" evidence="1">
    <location>
        <begin position="21"/>
        <end position="298"/>
    </location>
</feature>
<dbReference type="OrthoDB" id="1001765at2759"/>
<dbReference type="HOGENOM" id="CLU_029630_0_0_1"/>
<sequence length="298" mass="31117">MFPRKALLALVGAATMSARAAPAPVTDTSVLQFALTLEQLENAFYDGALGTYDADAFEQAGYEPWVRGRFEQIAKHEADHVAFITGALGNAAPAPCNYSFPYTDPKSFVALSMAIEGVGAGAYLGASRFISDKDTLTAAAAILAVESRQAGWVSSAVLKEQPWDGDFETPLGFSGAYSLAAQFITSCPSTNPPLPVTPFPALTVAPSTSPDTGSTVSLTFNNPNATGPLYAAWYDGLQVVYTDVDMGSNSTTVPDGLHGTVYVGIVSDKQAGPTNDADMVTGLAIAQFPFSSTAQEDS</sequence>
<dbReference type="InterPro" id="IPR039254">
    <property type="entry name" value="Rds1"/>
</dbReference>
<keyword evidence="3" id="KW-1185">Reference proteome</keyword>
<dbReference type="PANTHER" id="PTHR38705:SF1">
    <property type="entry name" value="PROTEIN RDS1"/>
    <property type="match status" value="1"/>
</dbReference>
<evidence type="ECO:0000313" key="2">
    <source>
        <dbReference type="EMBL" id="EMD36746.1"/>
    </source>
</evidence>
<dbReference type="PANTHER" id="PTHR38705">
    <property type="entry name" value="PROTEIN RDS1"/>
    <property type="match status" value="1"/>
</dbReference>
<dbReference type="AlphaFoldDB" id="M2RD49"/>
<feature type="signal peptide" evidence="1">
    <location>
        <begin position="1"/>
        <end position="20"/>
    </location>
</feature>
<proteinExistence type="predicted"/>
<dbReference type="EMBL" id="KB445797">
    <property type="protein sequence ID" value="EMD36746.1"/>
    <property type="molecule type" value="Genomic_DNA"/>
</dbReference>
<dbReference type="STRING" id="914234.M2RD49"/>
<gene>
    <name evidence="2" type="ORF">CERSUDRAFT_123805</name>
</gene>
<accession>M2RD49</accession>
<evidence type="ECO:0000256" key="1">
    <source>
        <dbReference type="SAM" id="SignalP"/>
    </source>
</evidence>
<dbReference type="Pfam" id="PF13668">
    <property type="entry name" value="Ferritin_2"/>
    <property type="match status" value="1"/>
</dbReference>
<organism evidence="2 3">
    <name type="scientific">Ceriporiopsis subvermispora (strain B)</name>
    <name type="common">White-rot fungus</name>
    <name type="synonym">Gelatoporia subvermispora</name>
    <dbReference type="NCBI Taxonomy" id="914234"/>
    <lineage>
        <taxon>Eukaryota</taxon>
        <taxon>Fungi</taxon>
        <taxon>Dikarya</taxon>
        <taxon>Basidiomycota</taxon>
        <taxon>Agaricomycotina</taxon>
        <taxon>Agaricomycetes</taxon>
        <taxon>Polyporales</taxon>
        <taxon>Gelatoporiaceae</taxon>
        <taxon>Gelatoporia</taxon>
    </lineage>
</organism>
<dbReference type="InterPro" id="IPR009078">
    <property type="entry name" value="Ferritin-like_SF"/>
</dbReference>
<evidence type="ECO:0008006" key="4">
    <source>
        <dbReference type="Google" id="ProtNLM"/>
    </source>
</evidence>
<name>M2RD49_CERS8</name>
<reference evidence="2 3" key="1">
    <citation type="journal article" date="2012" name="Proc. Natl. Acad. Sci. U.S.A.">
        <title>Comparative genomics of Ceriporiopsis subvermispora and Phanerochaete chrysosporium provide insight into selective ligninolysis.</title>
        <authorList>
            <person name="Fernandez-Fueyo E."/>
            <person name="Ruiz-Duenas F.J."/>
            <person name="Ferreira P."/>
            <person name="Floudas D."/>
            <person name="Hibbett D.S."/>
            <person name="Canessa P."/>
            <person name="Larrondo L.F."/>
            <person name="James T.Y."/>
            <person name="Seelenfreund D."/>
            <person name="Lobos S."/>
            <person name="Polanco R."/>
            <person name="Tello M."/>
            <person name="Honda Y."/>
            <person name="Watanabe T."/>
            <person name="Watanabe T."/>
            <person name="Ryu J.S."/>
            <person name="Kubicek C.P."/>
            <person name="Schmoll M."/>
            <person name="Gaskell J."/>
            <person name="Hammel K.E."/>
            <person name="St John F.J."/>
            <person name="Vanden Wymelenberg A."/>
            <person name="Sabat G."/>
            <person name="Splinter BonDurant S."/>
            <person name="Syed K."/>
            <person name="Yadav J.S."/>
            <person name="Doddapaneni H."/>
            <person name="Subramanian V."/>
            <person name="Lavin J.L."/>
            <person name="Oguiza J.A."/>
            <person name="Perez G."/>
            <person name="Pisabarro A.G."/>
            <person name="Ramirez L."/>
            <person name="Santoyo F."/>
            <person name="Master E."/>
            <person name="Coutinho P.M."/>
            <person name="Henrissat B."/>
            <person name="Lombard V."/>
            <person name="Magnuson J.K."/>
            <person name="Kuees U."/>
            <person name="Hori C."/>
            <person name="Igarashi K."/>
            <person name="Samejima M."/>
            <person name="Held B.W."/>
            <person name="Barry K.W."/>
            <person name="LaButti K.M."/>
            <person name="Lapidus A."/>
            <person name="Lindquist E.A."/>
            <person name="Lucas S.M."/>
            <person name="Riley R."/>
            <person name="Salamov A.A."/>
            <person name="Hoffmeister D."/>
            <person name="Schwenk D."/>
            <person name="Hadar Y."/>
            <person name="Yarden O."/>
            <person name="de Vries R.P."/>
            <person name="Wiebenga A."/>
            <person name="Stenlid J."/>
            <person name="Eastwood D."/>
            <person name="Grigoriev I.V."/>
            <person name="Berka R.M."/>
            <person name="Blanchette R.A."/>
            <person name="Kersten P."/>
            <person name="Martinez A.T."/>
            <person name="Vicuna R."/>
            <person name="Cullen D."/>
        </authorList>
    </citation>
    <scope>NUCLEOTIDE SEQUENCE [LARGE SCALE GENOMIC DNA]</scope>
    <source>
        <strain evidence="2 3">B</strain>
    </source>
</reference>
<evidence type="ECO:0000313" key="3">
    <source>
        <dbReference type="Proteomes" id="UP000016930"/>
    </source>
</evidence>
<keyword evidence="1" id="KW-0732">Signal</keyword>